<proteinExistence type="predicted"/>
<dbReference type="Gene3D" id="1.10.510.10">
    <property type="entry name" value="Transferase(Phosphotransferase) domain 1"/>
    <property type="match status" value="1"/>
</dbReference>
<feature type="binding site" evidence="5">
    <location>
        <position position="49"/>
    </location>
    <ligand>
        <name>ATP</name>
        <dbReference type="ChEBI" id="CHEBI:30616"/>
    </ligand>
</feature>
<dbReference type="SMART" id="SM00220">
    <property type="entry name" value="S_TKc"/>
    <property type="match status" value="1"/>
</dbReference>
<evidence type="ECO:0000256" key="4">
    <source>
        <dbReference type="ARBA" id="ARBA00022840"/>
    </source>
</evidence>
<dbReference type="InterPro" id="IPR017441">
    <property type="entry name" value="Protein_kinase_ATP_BS"/>
</dbReference>
<dbReference type="PANTHER" id="PTHR43289">
    <property type="entry name" value="MITOGEN-ACTIVATED PROTEIN KINASE KINASE KINASE 20-RELATED"/>
    <property type="match status" value="1"/>
</dbReference>
<dbReference type="EMBL" id="QZEZ01000008">
    <property type="protein sequence ID" value="RJK93815.1"/>
    <property type="molecule type" value="Genomic_DNA"/>
</dbReference>
<feature type="compositionally biased region" description="Low complexity" evidence="6">
    <location>
        <begin position="337"/>
        <end position="352"/>
    </location>
</feature>
<evidence type="ECO:0000256" key="7">
    <source>
        <dbReference type="SAM" id="Phobius"/>
    </source>
</evidence>
<dbReference type="PROSITE" id="PS00107">
    <property type="entry name" value="PROTEIN_KINASE_ATP"/>
    <property type="match status" value="1"/>
</dbReference>
<dbReference type="Proteomes" id="UP000265614">
    <property type="component" value="Unassembled WGS sequence"/>
</dbReference>
<dbReference type="RefSeq" id="WP_119951486.1">
    <property type="nucleotide sequence ID" value="NZ_QZEZ01000008.1"/>
</dbReference>
<dbReference type="Gene3D" id="3.30.200.20">
    <property type="entry name" value="Phosphorylase Kinase, domain 1"/>
    <property type="match status" value="1"/>
</dbReference>
<dbReference type="PANTHER" id="PTHR43289:SF34">
    <property type="entry name" value="SERINE_THREONINE-PROTEIN KINASE YBDM-RELATED"/>
    <property type="match status" value="1"/>
</dbReference>
<keyword evidence="4 5" id="KW-0067">ATP-binding</keyword>
<evidence type="ECO:0000256" key="2">
    <source>
        <dbReference type="ARBA" id="ARBA00022741"/>
    </source>
</evidence>
<evidence type="ECO:0000256" key="5">
    <source>
        <dbReference type="PROSITE-ProRule" id="PRU10141"/>
    </source>
</evidence>
<feature type="region of interest" description="Disordered" evidence="6">
    <location>
        <begin position="319"/>
        <end position="352"/>
    </location>
</feature>
<dbReference type="InterPro" id="IPR000719">
    <property type="entry name" value="Prot_kinase_dom"/>
</dbReference>
<keyword evidence="7" id="KW-0812">Transmembrane</keyword>
<dbReference type="PROSITE" id="PS50011">
    <property type="entry name" value="PROTEIN_KINASE_DOM"/>
    <property type="match status" value="1"/>
</dbReference>
<dbReference type="Pfam" id="PF00069">
    <property type="entry name" value="Pkinase"/>
    <property type="match status" value="1"/>
</dbReference>
<evidence type="ECO:0000259" key="8">
    <source>
        <dbReference type="PROSITE" id="PS50011"/>
    </source>
</evidence>
<sequence length="613" mass="61328">MTAHGAPLPGAGGTLEAVGPYRLMGRLGEGGMSVVHLALDPAGRAVALKLLKPHVAGDAEGRARFAREVRALRRVRGRHVAEVLDAAADAEHPYVVMRYVNGRALHDVVPAAGPLDLPALLRLGAGLADALLDVHAAGVVHRDLKPGNVLLEDGEPVVIDFGIARLADETRVTSTGLLVGTPGYLAPEVVLGHEAGPAADAHGWGTTVAYAATGRSPFGSGPLDAVLFRVTRAEADLAGVPAPLAPLVRACLDPDPARRPAPRELRARCRALLDAVPGSGAVPSPPAAPVVPVDAGGAGAAATAVVPADPGAATRVVRPGERPAGPVPPPARPAAPPTRVGAPPTSVAAPPTAVAAPPTAVAAGSPAVGPAALQPAAGGRGDVERAGAAAGPGAPVPAPPRHVRARQPQHQPLLALLLGLVVVLVATAAPWLGAALLVVLLVLLRVADSAALAHVRRRERRPDRRQGWRTALALPWHLLAGTWAALFHLPVPLAAGGVLGGAAALAAPAAGAGSAGRALQLGAAVAAAAVLALSWRGQRGQAVRRASSWSLDRVAGTPTSRALVVGAGVLLVAVLLLAAVPAGPAWWPGSAPGGLRAPVADVLPAVPDRLPGR</sequence>
<keyword evidence="2 5" id="KW-0547">Nucleotide-binding</keyword>
<feature type="transmembrane region" description="Helical" evidence="7">
    <location>
        <begin position="413"/>
        <end position="446"/>
    </location>
</feature>
<keyword evidence="1" id="KW-0808">Transferase</keyword>
<name>A0A3A3YR79_9ACTN</name>
<feature type="transmembrane region" description="Helical" evidence="7">
    <location>
        <begin position="518"/>
        <end position="535"/>
    </location>
</feature>
<feature type="transmembrane region" description="Helical" evidence="7">
    <location>
        <begin position="562"/>
        <end position="587"/>
    </location>
</feature>
<reference evidence="9 10" key="1">
    <citation type="submission" date="2018-09" db="EMBL/GenBank/DDBJ databases">
        <title>YIM 75000 draft genome.</title>
        <authorList>
            <person name="Tang S."/>
            <person name="Feng Y."/>
        </authorList>
    </citation>
    <scope>NUCLEOTIDE SEQUENCE [LARGE SCALE GENOMIC DNA]</scope>
    <source>
        <strain evidence="9 10">YIM 75000</strain>
    </source>
</reference>
<protein>
    <submittedName>
        <fullName evidence="9">Serine/threonine protein kinase</fullName>
    </submittedName>
</protein>
<keyword evidence="7" id="KW-1133">Transmembrane helix</keyword>
<dbReference type="PROSITE" id="PS00108">
    <property type="entry name" value="PROTEIN_KINASE_ST"/>
    <property type="match status" value="1"/>
</dbReference>
<evidence type="ECO:0000256" key="1">
    <source>
        <dbReference type="ARBA" id="ARBA00022679"/>
    </source>
</evidence>
<gene>
    <name evidence="9" type="ORF">D5H78_15965</name>
</gene>
<keyword evidence="9" id="KW-0723">Serine/threonine-protein kinase</keyword>
<comment type="caution">
    <text evidence="9">The sequence shown here is derived from an EMBL/GenBank/DDBJ whole genome shotgun (WGS) entry which is preliminary data.</text>
</comment>
<dbReference type="SUPFAM" id="SSF56112">
    <property type="entry name" value="Protein kinase-like (PK-like)"/>
    <property type="match status" value="1"/>
</dbReference>
<dbReference type="InterPro" id="IPR011009">
    <property type="entry name" value="Kinase-like_dom_sf"/>
</dbReference>
<keyword evidence="3 9" id="KW-0418">Kinase</keyword>
<evidence type="ECO:0000313" key="10">
    <source>
        <dbReference type="Proteomes" id="UP000265614"/>
    </source>
</evidence>
<evidence type="ECO:0000313" key="9">
    <source>
        <dbReference type="EMBL" id="RJK93815.1"/>
    </source>
</evidence>
<keyword evidence="7" id="KW-0472">Membrane</keyword>
<evidence type="ECO:0000256" key="3">
    <source>
        <dbReference type="ARBA" id="ARBA00022777"/>
    </source>
</evidence>
<dbReference type="OrthoDB" id="9762169at2"/>
<organism evidence="9 10">
    <name type="scientific">Vallicoccus soli</name>
    <dbReference type="NCBI Taxonomy" id="2339232"/>
    <lineage>
        <taxon>Bacteria</taxon>
        <taxon>Bacillati</taxon>
        <taxon>Actinomycetota</taxon>
        <taxon>Actinomycetes</taxon>
        <taxon>Motilibacterales</taxon>
        <taxon>Vallicoccaceae</taxon>
        <taxon>Vallicoccus</taxon>
    </lineage>
</organism>
<feature type="transmembrane region" description="Helical" evidence="7">
    <location>
        <begin position="467"/>
        <end position="489"/>
    </location>
</feature>
<feature type="domain" description="Protein kinase" evidence="8">
    <location>
        <begin position="21"/>
        <end position="273"/>
    </location>
</feature>
<feature type="compositionally biased region" description="Pro residues" evidence="6">
    <location>
        <begin position="325"/>
        <end position="336"/>
    </location>
</feature>
<evidence type="ECO:0000256" key="6">
    <source>
        <dbReference type="SAM" id="MobiDB-lite"/>
    </source>
</evidence>
<keyword evidence="10" id="KW-1185">Reference proteome</keyword>
<feature type="region of interest" description="Disordered" evidence="6">
    <location>
        <begin position="374"/>
        <end position="403"/>
    </location>
</feature>
<dbReference type="InterPro" id="IPR008271">
    <property type="entry name" value="Ser/Thr_kinase_AS"/>
</dbReference>
<dbReference type="GO" id="GO:0004674">
    <property type="term" value="F:protein serine/threonine kinase activity"/>
    <property type="evidence" value="ECO:0007669"/>
    <property type="project" value="UniProtKB-KW"/>
</dbReference>
<accession>A0A3A3YR79</accession>
<dbReference type="CDD" id="cd14014">
    <property type="entry name" value="STKc_PknB_like"/>
    <property type="match status" value="1"/>
</dbReference>
<dbReference type="GO" id="GO:0005524">
    <property type="term" value="F:ATP binding"/>
    <property type="evidence" value="ECO:0007669"/>
    <property type="project" value="UniProtKB-UniRule"/>
</dbReference>
<dbReference type="AlphaFoldDB" id="A0A3A3YR79"/>